<dbReference type="AlphaFoldDB" id="A0A395J3B3"/>
<evidence type="ECO:0000256" key="6">
    <source>
        <dbReference type="SAM" id="MobiDB-lite"/>
    </source>
</evidence>
<comment type="subcellular location">
    <subcellularLocation>
        <location evidence="1">Membrane</location>
        <topology evidence="1">Multi-pass membrane protein</topology>
    </subcellularLocation>
</comment>
<evidence type="ECO:0000256" key="1">
    <source>
        <dbReference type="ARBA" id="ARBA00004141"/>
    </source>
</evidence>
<evidence type="ECO:0000313" key="9">
    <source>
        <dbReference type="EMBL" id="RAL66960.1"/>
    </source>
</evidence>
<feature type="transmembrane region" description="Helical" evidence="7">
    <location>
        <begin position="153"/>
        <end position="173"/>
    </location>
</feature>
<proteinExistence type="inferred from homology"/>
<dbReference type="Proteomes" id="UP000249056">
    <property type="component" value="Unassembled WGS sequence"/>
</dbReference>
<name>A0A395J3B3_9HELO</name>
<organism evidence="9 10">
    <name type="scientific">Monilinia fructigena</name>
    <dbReference type="NCBI Taxonomy" id="38457"/>
    <lineage>
        <taxon>Eukaryota</taxon>
        <taxon>Fungi</taxon>
        <taxon>Dikarya</taxon>
        <taxon>Ascomycota</taxon>
        <taxon>Pezizomycotina</taxon>
        <taxon>Leotiomycetes</taxon>
        <taxon>Helotiales</taxon>
        <taxon>Sclerotiniaceae</taxon>
        <taxon>Monilinia</taxon>
    </lineage>
</organism>
<evidence type="ECO:0000313" key="10">
    <source>
        <dbReference type="Proteomes" id="UP000249056"/>
    </source>
</evidence>
<protein>
    <recommendedName>
        <fullName evidence="8">Rhodopsin domain-containing protein</fullName>
    </recommendedName>
</protein>
<dbReference type="InterPro" id="IPR052337">
    <property type="entry name" value="SAT4-like"/>
</dbReference>
<feature type="transmembrane region" description="Helical" evidence="7">
    <location>
        <begin position="27"/>
        <end position="51"/>
    </location>
</feature>
<feature type="region of interest" description="Disordered" evidence="6">
    <location>
        <begin position="275"/>
        <end position="294"/>
    </location>
</feature>
<dbReference type="OrthoDB" id="444631at2759"/>
<feature type="compositionally biased region" description="Basic and acidic residues" evidence="6">
    <location>
        <begin position="353"/>
        <end position="363"/>
    </location>
</feature>
<keyword evidence="10" id="KW-1185">Reference proteome</keyword>
<reference evidence="9 10" key="1">
    <citation type="submission" date="2018-06" db="EMBL/GenBank/DDBJ databases">
        <title>Genome Sequence of the Brown Rot Fungal Pathogen Monilinia fructigena.</title>
        <authorList>
            <person name="Landi L."/>
            <person name="De Miccolis Angelini R.M."/>
            <person name="Pollastro S."/>
            <person name="Abate D."/>
            <person name="Faretra F."/>
            <person name="Romanazzi G."/>
        </authorList>
    </citation>
    <scope>NUCLEOTIDE SEQUENCE [LARGE SCALE GENOMIC DNA]</scope>
    <source>
        <strain evidence="9 10">Mfrg269</strain>
    </source>
</reference>
<feature type="compositionally biased region" description="Low complexity" evidence="6">
    <location>
        <begin position="280"/>
        <end position="291"/>
    </location>
</feature>
<dbReference type="PANTHER" id="PTHR33048">
    <property type="entry name" value="PTH11-LIKE INTEGRAL MEMBRANE PROTEIN (AFU_ORTHOLOGUE AFUA_5G11245)"/>
    <property type="match status" value="1"/>
</dbReference>
<feature type="domain" description="Rhodopsin" evidence="8">
    <location>
        <begin position="8"/>
        <end position="249"/>
    </location>
</feature>
<evidence type="ECO:0000259" key="8">
    <source>
        <dbReference type="Pfam" id="PF20684"/>
    </source>
</evidence>
<feature type="region of interest" description="Disordered" evidence="6">
    <location>
        <begin position="322"/>
        <end position="363"/>
    </location>
</feature>
<evidence type="ECO:0000256" key="5">
    <source>
        <dbReference type="ARBA" id="ARBA00038359"/>
    </source>
</evidence>
<keyword evidence="4 7" id="KW-0472">Membrane</keyword>
<keyword evidence="3 7" id="KW-1133">Transmembrane helix</keyword>
<sequence length="363" mass="40287">MILTCAAIRLWVKIKLLQPRKWAWSDVSFTVALLATLVTFSDLIISVTGTSQMGIHQWDVPLSKIFSYRSLTSIAISSLMAPLSAGLIKITIFFTYIELFSTMKWVRITCYIGMGIIFTFHTISVILTSLWSFPLSIYMNADNSIRSQRLSTPAGIVGLITDIYLFIVPLVAVSMLLEMTFRKRVGIVMIFGTGFLAIVSSILSIVWRIKLDSNGDHTWNVLPLDVVIVTEQVFGIIVACTPHIAKFFRVYNVFLRTGSKIKSYMCCCCVSRKKDKSNESENNSSGYNSVEPTKRRSTKLYPGLDLTTVGGTRGGFVGGSIGGTNIDKINEETESGTGNQNSEHKHSVSQHPAEIHWAEGEKT</sequence>
<feature type="transmembrane region" description="Helical" evidence="7">
    <location>
        <begin position="185"/>
        <end position="209"/>
    </location>
</feature>
<dbReference type="Pfam" id="PF20684">
    <property type="entry name" value="Fung_rhodopsin"/>
    <property type="match status" value="1"/>
</dbReference>
<evidence type="ECO:0000256" key="3">
    <source>
        <dbReference type="ARBA" id="ARBA00022989"/>
    </source>
</evidence>
<dbReference type="GO" id="GO:0016020">
    <property type="term" value="C:membrane"/>
    <property type="evidence" value="ECO:0007669"/>
    <property type="project" value="UniProtKB-SubCell"/>
</dbReference>
<dbReference type="PANTHER" id="PTHR33048:SF158">
    <property type="entry name" value="MEMBRANE PROTEIN PTH11-LIKE, PUTATIVE-RELATED"/>
    <property type="match status" value="1"/>
</dbReference>
<dbReference type="InterPro" id="IPR049326">
    <property type="entry name" value="Rhodopsin_dom_fungi"/>
</dbReference>
<feature type="transmembrane region" description="Helical" evidence="7">
    <location>
        <begin position="108"/>
        <end position="133"/>
    </location>
</feature>
<keyword evidence="2 7" id="KW-0812">Transmembrane</keyword>
<comment type="similarity">
    <text evidence="5">Belongs to the SAT4 family.</text>
</comment>
<comment type="caution">
    <text evidence="9">The sequence shown here is derived from an EMBL/GenBank/DDBJ whole genome shotgun (WGS) entry which is preliminary data.</text>
</comment>
<accession>A0A395J3B3</accession>
<gene>
    <name evidence="9" type="ORF">DID88_007742</name>
</gene>
<feature type="transmembrane region" description="Helical" evidence="7">
    <location>
        <begin position="71"/>
        <end position="96"/>
    </location>
</feature>
<evidence type="ECO:0000256" key="2">
    <source>
        <dbReference type="ARBA" id="ARBA00022692"/>
    </source>
</evidence>
<dbReference type="EMBL" id="QKRW01000005">
    <property type="protein sequence ID" value="RAL66960.1"/>
    <property type="molecule type" value="Genomic_DNA"/>
</dbReference>
<evidence type="ECO:0000256" key="4">
    <source>
        <dbReference type="ARBA" id="ARBA00023136"/>
    </source>
</evidence>
<evidence type="ECO:0000256" key="7">
    <source>
        <dbReference type="SAM" id="Phobius"/>
    </source>
</evidence>